<keyword evidence="4" id="KW-1185">Reference proteome</keyword>
<dbReference type="InterPro" id="IPR013517">
    <property type="entry name" value="FG-GAP"/>
</dbReference>
<sequence length="650" mass="72218" precursor="true">MRGLSLLAALFSIVCSLSLVLSAAEPEAEHDMVMLDYNQPDLVVDLGVGLWSFPMPIDYDHDGDLDLVVSCPDKPYNGTYFFENPDGNVKFPVFKPGVKIGFGSHNMWAGQAGDQISAMLPGREFSNFTEKQFSDERKLPVDGRLNLKKEIKTRANQWSYADYNGDGVLDLVVGMGEWQDYGWDDAYNDEGEWTNGPLHGFVYVLINKGSYENPDYAEPEKIQAGGAPVDVYGRPTPNFADFDNDGDLDLMCGEFVDKFTYFENIGSRTEPEYASGQYLMHDGEPLTMELEMITPYAVDWDGDNDVDLVVGDEDGRVALVEHTGKVENGQPVFLPPVYFQQQANHIKFGALATPYGYDWDGDGDEDVLCGNTAGHIALFENLGGGETPKFAGPELLEADGKTIRIMAGPNGSIQGPCESKWGYTTLTVADWNGDDLPDIMANSIWGKIVWYENIGTRTEPKLAAEKPVEVEWDGPAPKPAWFWWTPEGKALVTQWRTTPSMVDFNEDGLMDLVMLDHEGYFAFFERTQQDGQMKLQPGKRIFVDENGELFQPNPKRAGGSGRRKIQIVDWNGDGKLDVLMNSINADLYLNEGTKDGKVVLSHQGPLAERKVSGHSSSPTVVDWNKDGIPDLLVGAEDGHLYYKRNPRSDK</sequence>
<organism evidence="3 4">
    <name type="scientific">Polystyrenella longa</name>
    <dbReference type="NCBI Taxonomy" id="2528007"/>
    <lineage>
        <taxon>Bacteria</taxon>
        <taxon>Pseudomonadati</taxon>
        <taxon>Planctomycetota</taxon>
        <taxon>Planctomycetia</taxon>
        <taxon>Planctomycetales</taxon>
        <taxon>Planctomycetaceae</taxon>
        <taxon>Polystyrenella</taxon>
    </lineage>
</organism>
<evidence type="ECO:0000313" key="3">
    <source>
        <dbReference type="EMBL" id="QDU82891.1"/>
    </source>
</evidence>
<dbReference type="RefSeq" id="WP_144999442.1">
    <property type="nucleotide sequence ID" value="NZ_CP036281.1"/>
</dbReference>
<evidence type="ECO:0000256" key="1">
    <source>
        <dbReference type="ARBA" id="ARBA00022729"/>
    </source>
</evidence>
<reference evidence="3 4" key="1">
    <citation type="submission" date="2019-02" db="EMBL/GenBank/DDBJ databases">
        <title>Deep-cultivation of Planctomycetes and their phenomic and genomic characterization uncovers novel biology.</title>
        <authorList>
            <person name="Wiegand S."/>
            <person name="Jogler M."/>
            <person name="Boedeker C."/>
            <person name="Pinto D."/>
            <person name="Vollmers J."/>
            <person name="Rivas-Marin E."/>
            <person name="Kohn T."/>
            <person name="Peeters S.H."/>
            <person name="Heuer A."/>
            <person name="Rast P."/>
            <person name="Oberbeckmann S."/>
            <person name="Bunk B."/>
            <person name="Jeske O."/>
            <person name="Meyerdierks A."/>
            <person name="Storesund J.E."/>
            <person name="Kallscheuer N."/>
            <person name="Luecker S."/>
            <person name="Lage O.M."/>
            <person name="Pohl T."/>
            <person name="Merkel B.J."/>
            <person name="Hornburger P."/>
            <person name="Mueller R.-W."/>
            <person name="Bruemmer F."/>
            <person name="Labrenz M."/>
            <person name="Spormann A.M."/>
            <person name="Op den Camp H."/>
            <person name="Overmann J."/>
            <person name="Amann R."/>
            <person name="Jetten M.S.M."/>
            <person name="Mascher T."/>
            <person name="Medema M.H."/>
            <person name="Devos D.P."/>
            <person name="Kaster A.-K."/>
            <person name="Ovreas L."/>
            <person name="Rohde M."/>
            <person name="Galperin M.Y."/>
            <person name="Jogler C."/>
        </authorList>
    </citation>
    <scope>NUCLEOTIDE SEQUENCE [LARGE SCALE GENOMIC DNA]</scope>
    <source>
        <strain evidence="3 4">Pla110</strain>
    </source>
</reference>
<dbReference type="InterPro" id="IPR028994">
    <property type="entry name" value="Integrin_alpha_N"/>
</dbReference>
<dbReference type="Proteomes" id="UP000317178">
    <property type="component" value="Chromosome"/>
</dbReference>
<dbReference type="KEGG" id="plon:Pla110_46540"/>
<feature type="signal peptide" evidence="2">
    <location>
        <begin position="1"/>
        <end position="23"/>
    </location>
</feature>
<gene>
    <name evidence="3" type="ORF">Pla110_46540</name>
</gene>
<proteinExistence type="predicted"/>
<accession>A0A518CUI8</accession>
<feature type="chain" id="PRO_5021784072" evidence="2">
    <location>
        <begin position="24"/>
        <end position="650"/>
    </location>
</feature>
<keyword evidence="1 2" id="KW-0732">Signal</keyword>
<protein>
    <submittedName>
        <fullName evidence="3">FG-GAP repeat protein</fullName>
    </submittedName>
</protein>
<dbReference type="OrthoDB" id="41724at2"/>
<dbReference type="SUPFAM" id="SSF69318">
    <property type="entry name" value="Integrin alpha N-terminal domain"/>
    <property type="match status" value="1"/>
</dbReference>
<dbReference type="Pfam" id="PF13517">
    <property type="entry name" value="FG-GAP_3"/>
    <property type="match status" value="2"/>
</dbReference>
<dbReference type="Gene3D" id="2.130.10.130">
    <property type="entry name" value="Integrin alpha, N-terminal"/>
    <property type="match status" value="3"/>
</dbReference>
<dbReference type="PANTHER" id="PTHR44103">
    <property type="entry name" value="PROPROTEIN CONVERTASE P"/>
    <property type="match status" value="1"/>
</dbReference>
<evidence type="ECO:0000256" key="2">
    <source>
        <dbReference type="SAM" id="SignalP"/>
    </source>
</evidence>
<name>A0A518CUI8_9PLAN</name>
<evidence type="ECO:0000313" key="4">
    <source>
        <dbReference type="Proteomes" id="UP000317178"/>
    </source>
</evidence>
<dbReference type="PANTHER" id="PTHR44103:SF1">
    <property type="entry name" value="PROPROTEIN CONVERTASE P"/>
    <property type="match status" value="1"/>
</dbReference>
<dbReference type="AlphaFoldDB" id="A0A518CUI8"/>
<dbReference type="EMBL" id="CP036281">
    <property type="protein sequence ID" value="QDU82891.1"/>
    <property type="molecule type" value="Genomic_DNA"/>
</dbReference>